<keyword evidence="1" id="KW-0812">Transmembrane</keyword>
<sequence length="47" mass="5673">MKIYYGSIVWIMIIIILISIQYSINKVIILLRDIKEILIQLRIKDRL</sequence>
<keyword evidence="3" id="KW-1185">Reference proteome</keyword>
<gene>
    <name evidence="2" type="ORF">P4S50_04010</name>
</gene>
<keyword evidence="1" id="KW-0472">Membrane</keyword>
<dbReference type="Proteomes" id="UP001222800">
    <property type="component" value="Chromosome"/>
</dbReference>
<protein>
    <submittedName>
        <fullName evidence="2">Uncharacterized protein</fullName>
    </submittedName>
</protein>
<dbReference type="RefSeq" id="WP_277733265.1">
    <property type="nucleotide sequence ID" value="NZ_CP120733.1"/>
</dbReference>
<name>A0ABY8EJL0_9FIRM</name>
<feature type="transmembrane region" description="Helical" evidence="1">
    <location>
        <begin position="6"/>
        <end position="24"/>
    </location>
</feature>
<dbReference type="EMBL" id="CP120733">
    <property type="protein sequence ID" value="WFD11250.1"/>
    <property type="molecule type" value="Genomic_DNA"/>
</dbReference>
<keyword evidence="1" id="KW-1133">Transmembrane helix</keyword>
<evidence type="ECO:0000313" key="3">
    <source>
        <dbReference type="Proteomes" id="UP001222800"/>
    </source>
</evidence>
<organism evidence="2 3">
    <name type="scientific">Tepidibacter hydrothermalis</name>
    <dbReference type="NCBI Taxonomy" id="3036126"/>
    <lineage>
        <taxon>Bacteria</taxon>
        <taxon>Bacillati</taxon>
        <taxon>Bacillota</taxon>
        <taxon>Clostridia</taxon>
        <taxon>Peptostreptococcales</taxon>
        <taxon>Peptostreptococcaceae</taxon>
        <taxon>Tepidibacter</taxon>
    </lineage>
</organism>
<reference evidence="2 3" key="1">
    <citation type="submission" date="2023-03" db="EMBL/GenBank/DDBJ databases">
        <title>Complete genome sequence of Tepidibacter sp. SWIR-1, isolated from a deep-sea hydrothermal vent.</title>
        <authorList>
            <person name="Li X."/>
        </authorList>
    </citation>
    <scope>NUCLEOTIDE SEQUENCE [LARGE SCALE GENOMIC DNA]</scope>
    <source>
        <strain evidence="2 3">SWIR-1</strain>
    </source>
</reference>
<evidence type="ECO:0000256" key="1">
    <source>
        <dbReference type="SAM" id="Phobius"/>
    </source>
</evidence>
<accession>A0ABY8EJL0</accession>
<proteinExistence type="predicted"/>
<evidence type="ECO:0000313" key="2">
    <source>
        <dbReference type="EMBL" id="WFD11250.1"/>
    </source>
</evidence>